<evidence type="ECO:0000259" key="6">
    <source>
        <dbReference type="PROSITE" id="PS50882"/>
    </source>
</evidence>
<keyword evidence="3 4" id="KW-0694">RNA-binding</keyword>
<evidence type="ECO:0000256" key="1">
    <source>
        <dbReference type="ARBA" id="ARBA00004496"/>
    </source>
</evidence>
<accession>A0ABD3LN39</accession>
<proteinExistence type="inferred from homology"/>
<dbReference type="Proteomes" id="UP001634007">
    <property type="component" value="Unassembled WGS sequence"/>
</dbReference>
<comment type="similarity">
    <text evidence="4">Belongs to the YTHDF family.</text>
</comment>
<dbReference type="GO" id="GO:1990247">
    <property type="term" value="F:N6-methyladenosine-containing RNA reader activity"/>
    <property type="evidence" value="ECO:0007669"/>
    <property type="project" value="UniProtKB-UniRule"/>
</dbReference>
<feature type="compositionally biased region" description="Pro residues" evidence="5">
    <location>
        <begin position="31"/>
        <end position="44"/>
    </location>
</feature>
<dbReference type="InterPro" id="IPR045168">
    <property type="entry name" value="YTH_prot"/>
</dbReference>
<dbReference type="InterPro" id="IPR007275">
    <property type="entry name" value="YTH_domain"/>
</dbReference>
<comment type="subcellular location">
    <subcellularLocation>
        <location evidence="1">Cytoplasm</location>
    </subcellularLocation>
</comment>
<evidence type="ECO:0000256" key="4">
    <source>
        <dbReference type="RuleBase" id="RU369095"/>
    </source>
</evidence>
<protein>
    <recommendedName>
        <fullName evidence="4">YTH domain-containing family protein</fullName>
    </recommendedName>
</protein>
<evidence type="ECO:0000313" key="7">
    <source>
        <dbReference type="EMBL" id="KAL3752018.1"/>
    </source>
</evidence>
<dbReference type="EMBL" id="JBJKBG010000002">
    <property type="protein sequence ID" value="KAL3752018.1"/>
    <property type="molecule type" value="Genomic_DNA"/>
</dbReference>
<evidence type="ECO:0000256" key="3">
    <source>
        <dbReference type="ARBA" id="ARBA00022884"/>
    </source>
</evidence>
<dbReference type="GO" id="GO:0003729">
    <property type="term" value="F:mRNA binding"/>
    <property type="evidence" value="ECO:0007669"/>
    <property type="project" value="UniProtKB-UniRule"/>
</dbReference>
<feature type="region of interest" description="Disordered" evidence="5">
    <location>
        <begin position="1"/>
        <end position="54"/>
    </location>
</feature>
<comment type="function">
    <text evidence="4">Specifically recognizes and binds N6-methyladenosine (m6A)-containing RNAs, and regulates mRNA stability. M6A is a modification present at internal sites of mRNAs and some non-coding RNAs and plays a role in mRNA stability and processing.</text>
</comment>
<organism evidence="7 8">
    <name type="scientific">Eucalyptus globulus</name>
    <name type="common">Tasmanian blue gum</name>
    <dbReference type="NCBI Taxonomy" id="34317"/>
    <lineage>
        <taxon>Eukaryota</taxon>
        <taxon>Viridiplantae</taxon>
        <taxon>Streptophyta</taxon>
        <taxon>Embryophyta</taxon>
        <taxon>Tracheophyta</taxon>
        <taxon>Spermatophyta</taxon>
        <taxon>Magnoliopsida</taxon>
        <taxon>eudicotyledons</taxon>
        <taxon>Gunneridae</taxon>
        <taxon>Pentapetalae</taxon>
        <taxon>rosids</taxon>
        <taxon>malvids</taxon>
        <taxon>Myrtales</taxon>
        <taxon>Myrtaceae</taxon>
        <taxon>Myrtoideae</taxon>
        <taxon>Eucalypteae</taxon>
        <taxon>Eucalyptus</taxon>
    </lineage>
</organism>
<dbReference type="CDD" id="cd21134">
    <property type="entry name" value="YTH"/>
    <property type="match status" value="1"/>
</dbReference>
<evidence type="ECO:0000256" key="2">
    <source>
        <dbReference type="ARBA" id="ARBA00022490"/>
    </source>
</evidence>
<reference evidence="7 8" key="1">
    <citation type="submission" date="2024-11" db="EMBL/GenBank/DDBJ databases">
        <title>Chromosome-level genome assembly of Eucalyptus globulus Labill. provides insights into its genome evolution.</title>
        <authorList>
            <person name="Li X."/>
        </authorList>
    </citation>
    <scope>NUCLEOTIDE SEQUENCE [LARGE SCALE GENOMIC DNA]</scope>
    <source>
        <strain evidence="7">CL2024</strain>
        <tissue evidence="7">Fresh tender leaves</tissue>
    </source>
</reference>
<dbReference type="Gene3D" id="3.10.590.10">
    <property type="entry name" value="ph1033 like domains"/>
    <property type="match status" value="1"/>
</dbReference>
<dbReference type="PANTHER" id="PTHR12357:SF99">
    <property type="entry name" value="YTH DOMAIN-CONTAINING PROTEIN ECT2-RELATED"/>
    <property type="match status" value="1"/>
</dbReference>
<feature type="domain" description="YTH" evidence="6">
    <location>
        <begin position="514"/>
        <end position="651"/>
    </location>
</feature>
<dbReference type="Pfam" id="PF04146">
    <property type="entry name" value="YTH"/>
    <property type="match status" value="1"/>
</dbReference>
<dbReference type="AlphaFoldDB" id="A0ABD3LN39"/>
<comment type="caution">
    <text evidence="7">The sequence shown here is derived from an EMBL/GenBank/DDBJ whole genome shotgun (WGS) entry which is preliminary data.</text>
</comment>
<feature type="region of interest" description="Disordered" evidence="5">
    <location>
        <begin position="265"/>
        <end position="302"/>
    </location>
</feature>
<keyword evidence="2" id="KW-0963">Cytoplasm</keyword>
<dbReference type="GO" id="GO:0005737">
    <property type="term" value="C:cytoplasm"/>
    <property type="evidence" value="ECO:0007669"/>
    <property type="project" value="UniProtKB-SubCell"/>
</dbReference>
<gene>
    <name evidence="7" type="ORF">ACJRO7_012780</name>
</gene>
<sequence length="765" mass="83975">MNRDPRLTPFSFPSASSRKTENPREPAASARPPPFSPPPPPQNPSFPLRPEFPGVPAPIHRRIMATVAPASANQTADLLQKLSLDAQPKTLEIPEPTKKTSANRLGSVINGKAANGQIQPYEPSVTPSLPEFEPPMCYLPTGEPTMCFVPTGYPPHAYYHGGYEGTGAEWDDFSRYTNTEGVDVASGFYGENGSLMYHHGYGFAPFAPYSPATSPVPGNDQTYGSQHYHYPSPYYQSVTPTATPFTTGLAAPPSVELATSAAGDQKPLPAETVNGNSNGATKGAVKGSNKSIPSKMSKQKPPYNINGSFGRNSLPGGVAPGCQDPRFGFEGLCTPFPFFDGSVFSDGQLGPVANPAMINSFINPNNGSARNQHAHPNSNITGLHHARPISGMGVANGFMNGMYPRKFYGQYDSTMRSNIGFGRGWSVDNKYKNRGHGNVYWGQSHDNTDGLNELNRGPRAKDIKNQKDFTSVLAVDGKNLPSNGENIEKENRSSVVPDCTQYNKVDFPEDYNDAKFFIIKSYSEDDVHKSIKYNVWASTPNGNKKLDAAYREAQEKAAECPIFLFFSVNTSGQFVGLAEMVGPVDFHKNVEYWQQDKWMGCFPVKWHIVKDVPNNLLKHITLENNENKPVTNSRDTQEVKLPQGLKMIKIFQTHLVKTCLLDDFDFYENRQRAIQEKKARQLQFQKQVWGGKTTGEKIEMANGELKPQDEVASDLTNESTQNCVNGDLKHTTNDGVTEKTVDDPNSTKVVALEKKAIPNGVANAC</sequence>
<evidence type="ECO:0000313" key="8">
    <source>
        <dbReference type="Proteomes" id="UP001634007"/>
    </source>
</evidence>
<name>A0ABD3LN39_EUCGL</name>
<dbReference type="PROSITE" id="PS50882">
    <property type="entry name" value="YTH"/>
    <property type="match status" value="1"/>
</dbReference>
<dbReference type="FunFam" id="3.10.590.10:FF:000001">
    <property type="entry name" value="YTH domain family 1, isoform CRA_a"/>
    <property type="match status" value="1"/>
</dbReference>
<evidence type="ECO:0000256" key="5">
    <source>
        <dbReference type="SAM" id="MobiDB-lite"/>
    </source>
</evidence>
<dbReference type="PANTHER" id="PTHR12357">
    <property type="entry name" value="YTH YT521-B HOMOLOGY DOMAIN-CONTAINING"/>
    <property type="match status" value="1"/>
</dbReference>
<keyword evidence="8" id="KW-1185">Reference proteome</keyword>